<gene>
    <name evidence="1" type="ORF">BDN72DRAFT_323012</name>
</gene>
<reference evidence="1 2" key="1">
    <citation type="journal article" date="2019" name="Nat. Ecol. Evol.">
        <title>Megaphylogeny resolves global patterns of mushroom evolution.</title>
        <authorList>
            <person name="Varga T."/>
            <person name="Krizsan K."/>
            <person name="Foldi C."/>
            <person name="Dima B."/>
            <person name="Sanchez-Garcia M."/>
            <person name="Sanchez-Ramirez S."/>
            <person name="Szollosi G.J."/>
            <person name="Szarkandi J.G."/>
            <person name="Papp V."/>
            <person name="Albert L."/>
            <person name="Andreopoulos W."/>
            <person name="Angelini C."/>
            <person name="Antonin V."/>
            <person name="Barry K.W."/>
            <person name="Bougher N.L."/>
            <person name="Buchanan P."/>
            <person name="Buyck B."/>
            <person name="Bense V."/>
            <person name="Catcheside P."/>
            <person name="Chovatia M."/>
            <person name="Cooper J."/>
            <person name="Damon W."/>
            <person name="Desjardin D."/>
            <person name="Finy P."/>
            <person name="Geml J."/>
            <person name="Haridas S."/>
            <person name="Hughes K."/>
            <person name="Justo A."/>
            <person name="Karasinski D."/>
            <person name="Kautmanova I."/>
            <person name="Kiss B."/>
            <person name="Kocsube S."/>
            <person name="Kotiranta H."/>
            <person name="LaButti K.M."/>
            <person name="Lechner B.E."/>
            <person name="Liimatainen K."/>
            <person name="Lipzen A."/>
            <person name="Lukacs Z."/>
            <person name="Mihaltcheva S."/>
            <person name="Morgado L.N."/>
            <person name="Niskanen T."/>
            <person name="Noordeloos M.E."/>
            <person name="Ohm R.A."/>
            <person name="Ortiz-Santana B."/>
            <person name="Ovrebo C."/>
            <person name="Racz N."/>
            <person name="Riley R."/>
            <person name="Savchenko A."/>
            <person name="Shiryaev A."/>
            <person name="Soop K."/>
            <person name="Spirin V."/>
            <person name="Szebenyi C."/>
            <person name="Tomsovsky M."/>
            <person name="Tulloss R.E."/>
            <person name="Uehling J."/>
            <person name="Grigoriev I.V."/>
            <person name="Vagvolgyi C."/>
            <person name="Papp T."/>
            <person name="Martin F.M."/>
            <person name="Miettinen O."/>
            <person name="Hibbett D.S."/>
            <person name="Nagy L.G."/>
        </authorList>
    </citation>
    <scope>NUCLEOTIDE SEQUENCE [LARGE SCALE GENOMIC DNA]</scope>
    <source>
        <strain evidence="1 2">NL-1719</strain>
    </source>
</reference>
<dbReference type="Proteomes" id="UP000308600">
    <property type="component" value="Unassembled WGS sequence"/>
</dbReference>
<dbReference type="EMBL" id="ML208525">
    <property type="protein sequence ID" value="TFK63379.1"/>
    <property type="molecule type" value="Genomic_DNA"/>
</dbReference>
<sequence>MIIKGVERGHCMMTRTSLPKGRECLRKEWKGRKKLVGEILGRARLIYAGGGVWSYFVALWKTVIDGQRHHPPLLNSS</sequence>
<proteinExistence type="predicted"/>
<name>A0ACD3ADJ0_9AGAR</name>
<organism evidence="1 2">
    <name type="scientific">Pluteus cervinus</name>
    <dbReference type="NCBI Taxonomy" id="181527"/>
    <lineage>
        <taxon>Eukaryota</taxon>
        <taxon>Fungi</taxon>
        <taxon>Dikarya</taxon>
        <taxon>Basidiomycota</taxon>
        <taxon>Agaricomycotina</taxon>
        <taxon>Agaricomycetes</taxon>
        <taxon>Agaricomycetidae</taxon>
        <taxon>Agaricales</taxon>
        <taxon>Pluteineae</taxon>
        <taxon>Pluteaceae</taxon>
        <taxon>Pluteus</taxon>
    </lineage>
</organism>
<accession>A0ACD3ADJ0</accession>
<protein>
    <submittedName>
        <fullName evidence="1">Uncharacterized protein</fullName>
    </submittedName>
</protein>
<evidence type="ECO:0000313" key="1">
    <source>
        <dbReference type="EMBL" id="TFK63379.1"/>
    </source>
</evidence>
<evidence type="ECO:0000313" key="2">
    <source>
        <dbReference type="Proteomes" id="UP000308600"/>
    </source>
</evidence>
<keyword evidence="2" id="KW-1185">Reference proteome</keyword>